<gene>
    <name evidence="2" type="ORF">UO65_0888</name>
</gene>
<feature type="transmembrane region" description="Helical" evidence="1">
    <location>
        <begin position="48"/>
        <end position="70"/>
    </location>
</feature>
<dbReference type="RefSeq" id="WP_035278945.1">
    <property type="nucleotide sequence ID" value="NZ_AYXG01000033.1"/>
</dbReference>
<dbReference type="Proteomes" id="UP000019277">
    <property type="component" value="Unassembled WGS sequence"/>
</dbReference>
<evidence type="ECO:0000313" key="2">
    <source>
        <dbReference type="EMBL" id="EWC63799.1"/>
    </source>
</evidence>
<sequence>MNWGSLGEVVVAALSTGIGAVVLFALGVRGWSDHADARQAGGASAMGLGLAVVSFALCVALVGVGIWVIVAK</sequence>
<dbReference type="STRING" id="909613.UO65_0888"/>
<feature type="transmembrane region" description="Helical" evidence="1">
    <location>
        <begin position="6"/>
        <end position="28"/>
    </location>
</feature>
<organism evidence="2 3">
    <name type="scientific">Actinokineospora spheciospongiae</name>
    <dbReference type="NCBI Taxonomy" id="909613"/>
    <lineage>
        <taxon>Bacteria</taxon>
        <taxon>Bacillati</taxon>
        <taxon>Actinomycetota</taxon>
        <taxon>Actinomycetes</taxon>
        <taxon>Pseudonocardiales</taxon>
        <taxon>Pseudonocardiaceae</taxon>
        <taxon>Actinokineospora</taxon>
    </lineage>
</organism>
<dbReference type="OrthoDB" id="4249403at2"/>
<accession>A0A8E2WZ94</accession>
<name>W7JCQ1_9PSEU</name>
<keyword evidence="1" id="KW-0472">Membrane</keyword>
<evidence type="ECO:0000256" key="1">
    <source>
        <dbReference type="SAM" id="Phobius"/>
    </source>
</evidence>
<keyword evidence="1" id="KW-1133">Transmembrane helix</keyword>
<reference evidence="2 3" key="1">
    <citation type="journal article" date="2014" name="Genome Announc.">
        <title>Draft Genome Sequence of the Antitrypanosomally Active Sponge-Associated Bacterium Actinokineospora sp. Strain EG49.</title>
        <authorList>
            <person name="Harjes J."/>
            <person name="Ryu T."/>
            <person name="Abdelmohsen U.R."/>
            <person name="Moitinho-Silva L."/>
            <person name="Horn H."/>
            <person name="Ravasi T."/>
            <person name="Hentschel U."/>
        </authorList>
    </citation>
    <scope>NUCLEOTIDE SEQUENCE [LARGE SCALE GENOMIC DNA]</scope>
    <source>
        <strain evidence="2 3">EG49</strain>
    </source>
</reference>
<accession>W7JCQ1</accession>
<keyword evidence="1" id="KW-0812">Transmembrane</keyword>
<dbReference type="EMBL" id="AYXG01000033">
    <property type="protein sequence ID" value="EWC63799.1"/>
    <property type="molecule type" value="Genomic_DNA"/>
</dbReference>
<dbReference type="AlphaFoldDB" id="W7JCQ1"/>
<keyword evidence="3" id="KW-1185">Reference proteome</keyword>
<comment type="caution">
    <text evidence="2">The sequence shown here is derived from an EMBL/GenBank/DDBJ whole genome shotgun (WGS) entry which is preliminary data.</text>
</comment>
<evidence type="ECO:0000313" key="3">
    <source>
        <dbReference type="Proteomes" id="UP000019277"/>
    </source>
</evidence>
<protein>
    <submittedName>
        <fullName evidence="2">Uncharacterized protein</fullName>
    </submittedName>
</protein>
<proteinExistence type="predicted"/>